<evidence type="ECO:0000313" key="4">
    <source>
        <dbReference type="Proteomes" id="UP001211006"/>
    </source>
</evidence>
<keyword evidence="2" id="KW-1277">Toxin-antitoxin system</keyword>
<dbReference type="RefSeq" id="WP_271906602.1">
    <property type="nucleotide sequence ID" value="NZ_JAQLWN010000007.1"/>
</dbReference>
<comment type="similarity">
    <text evidence="1">Belongs to the PemK/MazF family.</text>
</comment>
<evidence type="ECO:0000313" key="3">
    <source>
        <dbReference type="EMBL" id="MDB7905694.1"/>
    </source>
</evidence>
<gene>
    <name evidence="3" type="ORF">PND83_06880</name>
</gene>
<reference evidence="3" key="1">
    <citation type="submission" date="2023-01" db="EMBL/GenBank/DDBJ databases">
        <title>Human gut microbiome strain richness.</title>
        <authorList>
            <person name="Chen-Liaw A."/>
        </authorList>
    </citation>
    <scope>NUCLEOTIDE SEQUENCE</scope>
    <source>
        <strain evidence="3">2225st1_A6_2225SCRN_200828</strain>
    </source>
</reference>
<dbReference type="InterPro" id="IPR011067">
    <property type="entry name" value="Plasmid_toxin/cell-grow_inhib"/>
</dbReference>
<dbReference type="GO" id="GO:0003677">
    <property type="term" value="F:DNA binding"/>
    <property type="evidence" value="ECO:0007669"/>
    <property type="project" value="InterPro"/>
</dbReference>
<dbReference type="PANTHER" id="PTHR33988">
    <property type="entry name" value="ENDORIBONUCLEASE MAZF-RELATED"/>
    <property type="match status" value="1"/>
</dbReference>
<dbReference type="GO" id="GO:0016075">
    <property type="term" value="P:rRNA catabolic process"/>
    <property type="evidence" value="ECO:0007669"/>
    <property type="project" value="TreeGrafter"/>
</dbReference>
<dbReference type="Proteomes" id="UP001211006">
    <property type="component" value="Unassembled WGS sequence"/>
</dbReference>
<name>A0AAW6C3M9_FLAPL</name>
<sequence length="155" mass="17700">MKPYQRGDVVIIDVPIPASGHVQGGKRPWVIVQNNMGNQFSPTSIVVPLTTKMKRLEMPTHVAFVWENLEQSMVECEQVRVIDITEDWKYVCTLPPQIMSHIDTALRNAFFYGGGCNRWRISSIALSMLPRPKFCIVVKRGVRGGMKTLRLVRCW</sequence>
<dbReference type="GO" id="GO:0006402">
    <property type="term" value="P:mRNA catabolic process"/>
    <property type="evidence" value="ECO:0007669"/>
    <property type="project" value="TreeGrafter"/>
</dbReference>
<evidence type="ECO:0000256" key="2">
    <source>
        <dbReference type="ARBA" id="ARBA00022649"/>
    </source>
</evidence>
<dbReference type="EMBL" id="JAQLWO010000005">
    <property type="protein sequence ID" value="MDB7905694.1"/>
    <property type="molecule type" value="Genomic_DNA"/>
</dbReference>
<dbReference type="SUPFAM" id="SSF50118">
    <property type="entry name" value="Cell growth inhibitor/plasmid maintenance toxic component"/>
    <property type="match status" value="1"/>
</dbReference>
<dbReference type="InterPro" id="IPR003477">
    <property type="entry name" value="PemK-like"/>
</dbReference>
<comment type="caution">
    <text evidence="3">The sequence shown here is derived from an EMBL/GenBank/DDBJ whole genome shotgun (WGS) entry which is preliminary data.</text>
</comment>
<proteinExistence type="inferred from homology"/>
<dbReference type="GO" id="GO:0004521">
    <property type="term" value="F:RNA endonuclease activity"/>
    <property type="evidence" value="ECO:0007669"/>
    <property type="project" value="TreeGrafter"/>
</dbReference>
<dbReference type="PANTHER" id="PTHR33988:SF2">
    <property type="entry name" value="ENDORIBONUCLEASE MAZF"/>
    <property type="match status" value="1"/>
</dbReference>
<organism evidence="3 4">
    <name type="scientific">Flavonifractor plautii</name>
    <name type="common">Fusobacterium plautii</name>
    <dbReference type="NCBI Taxonomy" id="292800"/>
    <lineage>
        <taxon>Bacteria</taxon>
        <taxon>Bacillati</taxon>
        <taxon>Bacillota</taxon>
        <taxon>Clostridia</taxon>
        <taxon>Eubacteriales</taxon>
        <taxon>Oscillospiraceae</taxon>
        <taxon>Flavonifractor</taxon>
    </lineage>
</organism>
<protein>
    <submittedName>
        <fullName evidence="3">Type II toxin-antitoxin system PemK/MazF family toxin</fullName>
    </submittedName>
</protein>
<dbReference type="Gene3D" id="2.30.30.110">
    <property type="match status" value="1"/>
</dbReference>
<dbReference type="Pfam" id="PF02452">
    <property type="entry name" value="PemK_toxin"/>
    <property type="match status" value="1"/>
</dbReference>
<dbReference type="AlphaFoldDB" id="A0AAW6C3M9"/>
<accession>A0AAW6C3M9</accession>
<evidence type="ECO:0000256" key="1">
    <source>
        <dbReference type="ARBA" id="ARBA00007521"/>
    </source>
</evidence>